<keyword evidence="5" id="KW-0675">Receptor</keyword>
<dbReference type="CDD" id="cd00099">
    <property type="entry name" value="IgV"/>
    <property type="match status" value="1"/>
</dbReference>
<feature type="chain" id="PRO_5044338465" description="Ig-like domain-containing protein" evidence="7">
    <location>
        <begin position="19"/>
        <end position="104"/>
    </location>
</feature>
<proteinExistence type="predicted"/>
<reference evidence="9" key="2">
    <citation type="submission" date="2025-08" db="UniProtKB">
        <authorList>
            <consortium name="Ensembl"/>
        </authorList>
    </citation>
    <scope>IDENTIFICATION</scope>
</reference>
<dbReference type="Gene3D" id="2.60.40.10">
    <property type="entry name" value="Immunoglobulins"/>
    <property type="match status" value="1"/>
</dbReference>
<dbReference type="SUPFAM" id="SSF48726">
    <property type="entry name" value="Immunoglobulin"/>
    <property type="match status" value="1"/>
</dbReference>
<dbReference type="InterPro" id="IPR007110">
    <property type="entry name" value="Ig-like_dom"/>
</dbReference>
<comment type="subcellular location">
    <subcellularLocation>
        <location evidence="1">Membrane</location>
    </subcellularLocation>
</comment>
<evidence type="ECO:0000256" key="5">
    <source>
        <dbReference type="ARBA" id="ARBA00023170"/>
    </source>
</evidence>
<reference evidence="9" key="3">
    <citation type="submission" date="2025-09" db="UniProtKB">
        <authorList>
            <consortium name="Ensembl"/>
        </authorList>
    </citation>
    <scope>IDENTIFICATION</scope>
</reference>
<protein>
    <recommendedName>
        <fullName evidence="8">Ig-like domain-containing protein</fullName>
    </recommendedName>
</protein>
<evidence type="ECO:0000256" key="3">
    <source>
        <dbReference type="ARBA" id="ARBA00022989"/>
    </source>
</evidence>
<organism evidence="9 10">
    <name type="scientific">Astatotilapia calliptera</name>
    <name type="common">Eastern happy</name>
    <name type="synonym">Chromis callipterus</name>
    <dbReference type="NCBI Taxonomy" id="8154"/>
    <lineage>
        <taxon>Eukaryota</taxon>
        <taxon>Metazoa</taxon>
        <taxon>Chordata</taxon>
        <taxon>Craniata</taxon>
        <taxon>Vertebrata</taxon>
        <taxon>Euteleostomi</taxon>
        <taxon>Actinopterygii</taxon>
        <taxon>Neopterygii</taxon>
        <taxon>Teleostei</taxon>
        <taxon>Neoteleostei</taxon>
        <taxon>Acanthomorphata</taxon>
        <taxon>Ovalentaria</taxon>
        <taxon>Cichlomorphae</taxon>
        <taxon>Cichliformes</taxon>
        <taxon>Cichlidae</taxon>
        <taxon>African cichlids</taxon>
        <taxon>Pseudocrenilabrinae</taxon>
        <taxon>Haplochromini</taxon>
        <taxon>Astatotilapia</taxon>
    </lineage>
</organism>
<dbReference type="Ensembl" id="ENSACLT00000075163.1">
    <property type="protein sequence ID" value="ENSACLP00000059779.1"/>
    <property type="gene ID" value="ENSACLG00000031105.1"/>
</dbReference>
<name>A0AAX7TS28_ASTCA</name>
<keyword evidence="3" id="KW-1133">Transmembrane helix</keyword>
<keyword evidence="4" id="KW-0472">Membrane</keyword>
<keyword evidence="2" id="KW-0812">Transmembrane</keyword>
<dbReference type="PANTHER" id="PTHR19256">
    <property type="entry name" value="T-CELL RECEPTOR GAMMA CHAIN"/>
    <property type="match status" value="1"/>
</dbReference>
<dbReference type="InterPro" id="IPR013106">
    <property type="entry name" value="Ig_V-set"/>
</dbReference>
<reference evidence="9" key="1">
    <citation type="submission" date="2018-05" db="EMBL/GenBank/DDBJ databases">
        <authorList>
            <person name="Datahose"/>
        </authorList>
    </citation>
    <scope>NUCLEOTIDE SEQUENCE</scope>
</reference>
<dbReference type="PROSITE" id="PS50835">
    <property type="entry name" value="IG_LIKE"/>
    <property type="match status" value="1"/>
</dbReference>
<dbReference type="InterPro" id="IPR036179">
    <property type="entry name" value="Ig-like_dom_sf"/>
</dbReference>
<evidence type="ECO:0000256" key="2">
    <source>
        <dbReference type="ARBA" id="ARBA00022692"/>
    </source>
</evidence>
<dbReference type="AlphaFoldDB" id="A0AAX7TS28"/>
<dbReference type="Proteomes" id="UP000265100">
    <property type="component" value="Chromosome 18"/>
</dbReference>
<keyword evidence="6" id="KW-0393">Immunoglobulin domain</keyword>
<evidence type="ECO:0000256" key="6">
    <source>
        <dbReference type="ARBA" id="ARBA00023319"/>
    </source>
</evidence>
<evidence type="ECO:0000259" key="8">
    <source>
        <dbReference type="PROSITE" id="PS50835"/>
    </source>
</evidence>
<dbReference type="PANTHER" id="PTHR19256:SF65">
    <property type="entry name" value="T CELL RECEPTOR GAMMA CONSTANT 1-RELATED"/>
    <property type="match status" value="1"/>
</dbReference>
<keyword evidence="7" id="KW-0732">Signal</keyword>
<dbReference type="InterPro" id="IPR013783">
    <property type="entry name" value="Ig-like_fold"/>
</dbReference>
<keyword evidence="10" id="KW-1185">Reference proteome</keyword>
<dbReference type="InterPro" id="IPR051117">
    <property type="entry name" value="TRG_var/const_region"/>
</dbReference>
<feature type="signal peptide" evidence="7">
    <location>
        <begin position="1"/>
        <end position="18"/>
    </location>
</feature>
<evidence type="ECO:0000256" key="1">
    <source>
        <dbReference type="ARBA" id="ARBA00004370"/>
    </source>
</evidence>
<dbReference type="Pfam" id="PF07686">
    <property type="entry name" value="V-set"/>
    <property type="match status" value="1"/>
</dbReference>
<dbReference type="GO" id="GO:0016020">
    <property type="term" value="C:membrane"/>
    <property type="evidence" value="ECO:0007669"/>
    <property type="project" value="UniProtKB-SubCell"/>
</dbReference>
<evidence type="ECO:0000256" key="7">
    <source>
        <dbReference type="SAM" id="SignalP"/>
    </source>
</evidence>
<sequence>MLFLPAAALCCLCSVGESVSFSCGGTEQCSSSYVLWYQKKEKETFQFIFIFDKDNGQVLSGYDKDDFSSLNKGKDWELEIKKVKPDHSATYYCSCWVSAPHSEK</sequence>
<evidence type="ECO:0000313" key="9">
    <source>
        <dbReference type="Ensembl" id="ENSACLP00000059779.1"/>
    </source>
</evidence>
<evidence type="ECO:0000256" key="4">
    <source>
        <dbReference type="ARBA" id="ARBA00023136"/>
    </source>
</evidence>
<dbReference type="GeneTree" id="ENSGT00670000098480"/>
<evidence type="ECO:0000313" key="10">
    <source>
        <dbReference type="Proteomes" id="UP000265100"/>
    </source>
</evidence>
<feature type="domain" description="Ig-like" evidence="8">
    <location>
        <begin position="5"/>
        <end position="93"/>
    </location>
</feature>
<accession>A0AAX7TS28</accession>